<proteinExistence type="inferred from homology"/>
<dbReference type="PANTHER" id="PTHR12300:SF139">
    <property type="entry name" value="HVA22-LIKE PROTEIN E"/>
    <property type="match status" value="1"/>
</dbReference>
<organism evidence="2 3">
    <name type="scientific">Glycine soja</name>
    <name type="common">Wild soybean</name>
    <dbReference type="NCBI Taxonomy" id="3848"/>
    <lineage>
        <taxon>Eukaryota</taxon>
        <taxon>Viridiplantae</taxon>
        <taxon>Streptophyta</taxon>
        <taxon>Embryophyta</taxon>
        <taxon>Tracheophyta</taxon>
        <taxon>Spermatophyta</taxon>
        <taxon>Magnoliopsida</taxon>
        <taxon>eudicotyledons</taxon>
        <taxon>Gunneridae</taxon>
        <taxon>Pentapetalae</taxon>
        <taxon>rosids</taxon>
        <taxon>fabids</taxon>
        <taxon>Fabales</taxon>
        <taxon>Fabaceae</taxon>
        <taxon>Papilionoideae</taxon>
        <taxon>50 kb inversion clade</taxon>
        <taxon>NPAAA clade</taxon>
        <taxon>indigoferoid/millettioid clade</taxon>
        <taxon>Phaseoleae</taxon>
        <taxon>Glycine</taxon>
        <taxon>Glycine subgen. Soja</taxon>
    </lineage>
</organism>
<keyword evidence="1" id="KW-1133">Transmembrane helix</keyword>
<dbReference type="GO" id="GO:0016020">
    <property type="term" value="C:membrane"/>
    <property type="evidence" value="ECO:0007669"/>
    <property type="project" value="UniProtKB-SubCell"/>
</dbReference>
<evidence type="ECO:0000256" key="1">
    <source>
        <dbReference type="RuleBase" id="RU362006"/>
    </source>
</evidence>
<keyword evidence="1" id="KW-0812">Transmembrane</keyword>
<comment type="similarity">
    <text evidence="1">Belongs to the DP1 family.</text>
</comment>
<feature type="transmembrane region" description="Helical" evidence="1">
    <location>
        <begin position="46"/>
        <end position="65"/>
    </location>
</feature>
<keyword evidence="1" id="KW-0472">Membrane</keyword>
<name>A0A445J849_GLYSO</name>
<sequence length="119" mass="13731">MAQSEVTNLAKALRSLAGPATSLLYPLYASVVAIEGPSRLDEKQWLAYWIIYSLLTLVEIVLQPLLKWIPIWGDVKLFLVLWLILPQFKGAAVLYERFVRPHVRKHITERKGSYRMHDT</sequence>
<accession>A0A445J849</accession>
<keyword evidence="3" id="KW-1185">Reference proteome</keyword>
<dbReference type="AlphaFoldDB" id="A0A445J849"/>
<dbReference type="PANTHER" id="PTHR12300">
    <property type="entry name" value="HVA22-LIKE PROTEINS"/>
    <property type="match status" value="1"/>
</dbReference>
<gene>
    <name evidence="2" type="ORF">D0Y65_019271</name>
</gene>
<protein>
    <recommendedName>
        <fullName evidence="1">HVA22-like protein</fullName>
    </recommendedName>
</protein>
<evidence type="ECO:0000313" key="2">
    <source>
        <dbReference type="EMBL" id="RZB94668.1"/>
    </source>
</evidence>
<dbReference type="EMBL" id="QZWG01000008">
    <property type="protein sequence ID" value="RZB94668.1"/>
    <property type="molecule type" value="Genomic_DNA"/>
</dbReference>
<feature type="transmembrane region" description="Helical" evidence="1">
    <location>
        <begin position="12"/>
        <end position="34"/>
    </location>
</feature>
<dbReference type="Proteomes" id="UP000289340">
    <property type="component" value="Chromosome 8"/>
</dbReference>
<dbReference type="Pfam" id="PF03134">
    <property type="entry name" value="TB2_DP1_HVA22"/>
    <property type="match status" value="1"/>
</dbReference>
<feature type="transmembrane region" description="Helical" evidence="1">
    <location>
        <begin position="77"/>
        <end position="95"/>
    </location>
</feature>
<dbReference type="InterPro" id="IPR004345">
    <property type="entry name" value="TB2_DP1_HVA22"/>
</dbReference>
<comment type="caution">
    <text evidence="2">The sequence shown here is derived from an EMBL/GenBank/DDBJ whole genome shotgun (WGS) entry which is preliminary data.</text>
</comment>
<evidence type="ECO:0000313" key="3">
    <source>
        <dbReference type="Proteomes" id="UP000289340"/>
    </source>
</evidence>
<comment type="subcellular location">
    <subcellularLocation>
        <location evidence="1">Membrane</location>
        <topology evidence="1">Multi-pass membrane protein</topology>
    </subcellularLocation>
</comment>
<reference evidence="2 3" key="1">
    <citation type="submission" date="2018-09" db="EMBL/GenBank/DDBJ databases">
        <title>A high-quality reference genome of wild soybean provides a powerful tool to mine soybean genomes.</title>
        <authorList>
            <person name="Xie M."/>
            <person name="Chung C.Y.L."/>
            <person name="Li M.-W."/>
            <person name="Wong F.-L."/>
            <person name="Chan T.-F."/>
            <person name="Lam H.-M."/>
        </authorList>
    </citation>
    <scope>NUCLEOTIDE SEQUENCE [LARGE SCALE GENOMIC DNA]</scope>
    <source>
        <strain evidence="3">cv. W05</strain>
        <tissue evidence="2">Hypocotyl of etiolated seedlings</tissue>
    </source>
</reference>